<evidence type="ECO:0000259" key="1">
    <source>
        <dbReference type="PROSITE" id="PS50910"/>
    </source>
</evidence>
<evidence type="ECO:0000313" key="4">
    <source>
        <dbReference type="Proteomes" id="UP000427373"/>
    </source>
</evidence>
<dbReference type="InterPro" id="IPR007842">
    <property type="entry name" value="HEPN_dom"/>
</dbReference>
<proteinExistence type="predicted"/>
<keyword evidence="4" id="KW-1185">Reference proteome</keyword>
<accession>A0A650CI36</accession>
<evidence type="ECO:0000313" key="5">
    <source>
        <dbReference type="Proteomes" id="UP000582213"/>
    </source>
</evidence>
<dbReference type="RefSeq" id="WP_156014966.1">
    <property type="nucleotide sequence ID" value="NZ_CP045484.1"/>
</dbReference>
<dbReference type="Proteomes" id="UP000582213">
    <property type="component" value="Unassembled WGS sequence"/>
</dbReference>
<dbReference type="AlphaFoldDB" id="A0A650CI36"/>
<reference evidence="2 5" key="2">
    <citation type="submission" date="2020-08" db="EMBL/GenBank/DDBJ databases">
        <title>Genomic Encyclopedia of Type Strains, Phase IV (KMG-IV): sequencing the most valuable type-strain genomes for metagenomic binning, comparative biology and taxonomic classification.</title>
        <authorList>
            <person name="Goeker M."/>
        </authorList>
    </citation>
    <scope>NUCLEOTIDE SEQUENCE [LARGE SCALE GENOMIC DNA]</scope>
    <source>
        <strain evidence="2 5">DSM 12421</strain>
    </source>
</reference>
<dbReference type="OrthoDB" id="101044at2157"/>
<dbReference type="Proteomes" id="UP000427373">
    <property type="component" value="Chromosome"/>
</dbReference>
<dbReference type="Gene3D" id="1.20.120.330">
    <property type="entry name" value="Nucleotidyltransferases domain 2"/>
    <property type="match status" value="1"/>
</dbReference>
<gene>
    <name evidence="3" type="ORF">D1869_09980</name>
    <name evidence="2" type="ORF">HNQ62_002667</name>
</gene>
<reference evidence="3 4" key="1">
    <citation type="submission" date="2019-10" db="EMBL/GenBank/DDBJ databases">
        <title>Genome Sequences from Six Type Strain Members of the Archaeal Family Sulfolobaceae: Acidianus ambivalens, Acidianus infernus, Metallosphaera prunae, Stygiolobus azoricus, Sulfolobus metallicus, and Sulfurisphaera ohwakuensis.</title>
        <authorList>
            <person name="Counts J.A."/>
            <person name="Kelly R.M."/>
        </authorList>
    </citation>
    <scope>NUCLEOTIDE SEQUENCE [LARGE SCALE GENOMIC DNA]</scope>
    <source>
        <strain evidence="3 4">TA-1</strain>
    </source>
</reference>
<dbReference type="SUPFAM" id="SSF81593">
    <property type="entry name" value="Nucleotidyltransferase substrate binding subunit/domain"/>
    <property type="match status" value="1"/>
</dbReference>
<feature type="domain" description="HEPN" evidence="1">
    <location>
        <begin position="7"/>
        <end position="131"/>
    </location>
</feature>
<evidence type="ECO:0000313" key="3">
    <source>
        <dbReference type="EMBL" id="QGR17480.1"/>
    </source>
</evidence>
<dbReference type="EMBL" id="CP045484">
    <property type="protein sequence ID" value="QGR17480.1"/>
    <property type="molecule type" value="Genomic_DNA"/>
</dbReference>
<dbReference type="Pfam" id="PF05168">
    <property type="entry name" value="HEPN"/>
    <property type="match status" value="1"/>
</dbReference>
<dbReference type="PROSITE" id="PS50910">
    <property type="entry name" value="HEPN"/>
    <property type="match status" value="1"/>
</dbReference>
<evidence type="ECO:0000313" key="2">
    <source>
        <dbReference type="EMBL" id="MBB5254893.1"/>
    </source>
</evidence>
<protein>
    <submittedName>
        <fullName evidence="3">HEPN domain-containing protein</fullName>
    </submittedName>
</protein>
<dbReference type="EMBL" id="JACHFY010000029">
    <property type="protein sequence ID" value="MBB5254893.1"/>
    <property type="molecule type" value="Genomic_DNA"/>
</dbReference>
<organism evidence="3 4">
    <name type="scientific">Sulfurisphaera ohwakuensis</name>
    <dbReference type="NCBI Taxonomy" id="69656"/>
    <lineage>
        <taxon>Archaea</taxon>
        <taxon>Thermoproteota</taxon>
        <taxon>Thermoprotei</taxon>
        <taxon>Sulfolobales</taxon>
        <taxon>Sulfolobaceae</taxon>
        <taxon>Sulfurisphaera</taxon>
    </lineage>
</organism>
<dbReference type="GeneID" id="42801574"/>
<sequence>MSGNYVKKLKERAMSALNIAKSTNYSNWKVFLAEQAAQLYIKAVYYELIGDRLRGHEIRGLIGQLALELEKNGFLEEAKKLRDFVVRNRDVLFFLEESYIDSRYGEEDFEDRFVGDAIKVAIDLIDLLEEVVKSVKLG</sequence>
<name>A0A650CI36_SULOH</name>
<dbReference type="KEGG" id="soh:D1869_09980"/>
<dbReference type="SMART" id="SM00748">
    <property type="entry name" value="HEPN"/>
    <property type="match status" value="1"/>
</dbReference>